<gene>
    <name evidence="3" type="ORF">PCOR1329_LOCUS27758</name>
</gene>
<proteinExistence type="predicted"/>
<feature type="non-terminal residue" evidence="3">
    <location>
        <position position="1"/>
    </location>
</feature>
<feature type="region of interest" description="Disordered" evidence="1">
    <location>
        <begin position="62"/>
        <end position="94"/>
    </location>
</feature>
<reference evidence="3" key="1">
    <citation type="submission" date="2023-10" db="EMBL/GenBank/DDBJ databases">
        <authorList>
            <person name="Chen Y."/>
            <person name="Shah S."/>
            <person name="Dougan E. K."/>
            <person name="Thang M."/>
            <person name="Chan C."/>
        </authorList>
    </citation>
    <scope>NUCLEOTIDE SEQUENCE [LARGE SCALE GENOMIC DNA]</scope>
</reference>
<keyword evidence="2" id="KW-0812">Transmembrane</keyword>
<protein>
    <submittedName>
        <fullName evidence="3">Uncharacterized protein</fullName>
    </submittedName>
</protein>
<sequence length="131" mass="13775">GKGYYGIVETVAPANKVTQLEARRCCSRRRWAAVAIATAGLLLVALAGSLFAPRLGWGTRRPDSGISASADGATTASTTAPASTETPTTTARQDPCAEYTNGVKILDISAREACADERLHDHWSIPGFLAQ</sequence>
<organism evidence="3 4">
    <name type="scientific">Prorocentrum cordatum</name>
    <dbReference type="NCBI Taxonomy" id="2364126"/>
    <lineage>
        <taxon>Eukaryota</taxon>
        <taxon>Sar</taxon>
        <taxon>Alveolata</taxon>
        <taxon>Dinophyceae</taxon>
        <taxon>Prorocentrales</taxon>
        <taxon>Prorocentraceae</taxon>
        <taxon>Prorocentrum</taxon>
    </lineage>
</organism>
<accession>A0ABN9SF84</accession>
<evidence type="ECO:0000313" key="4">
    <source>
        <dbReference type="Proteomes" id="UP001189429"/>
    </source>
</evidence>
<dbReference type="Proteomes" id="UP001189429">
    <property type="component" value="Unassembled WGS sequence"/>
</dbReference>
<evidence type="ECO:0000256" key="1">
    <source>
        <dbReference type="SAM" id="MobiDB-lite"/>
    </source>
</evidence>
<feature type="compositionally biased region" description="Low complexity" evidence="1">
    <location>
        <begin position="67"/>
        <end position="91"/>
    </location>
</feature>
<keyword evidence="2" id="KW-1133">Transmembrane helix</keyword>
<comment type="caution">
    <text evidence="3">The sequence shown here is derived from an EMBL/GenBank/DDBJ whole genome shotgun (WGS) entry which is preliminary data.</text>
</comment>
<feature type="transmembrane region" description="Helical" evidence="2">
    <location>
        <begin position="31"/>
        <end position="52"/>
    </location>
</feature>
<dbReference type="EMBL" id="CAUYUJ010010107">
    <property type="protein sequence ID" value="CAK0828566.1"/>
    <property type="molecule type" value="Genomic_DNA"/>
</dbReference>
<evidence type="ECO:0000313" key="3">
    <source>
        <dbReference type="EMBL" id="CAK0828566.1"/>
    </source>
</evidence>
<keyword evidence="2" id="KW-0472">Membrane</keyword>
<evidence type="ECO:0000256" key="2">
    <source>
        <dbReference type="SAM" id="Phobius"/>
    </source>
</evidence>
<keyword evidence="4" id="KW-1185">Reference proteome</keyword>
<name>A0ABN9SF84_9DINO</name>